<evidence type="ECO:0000313" key="2">
    <source>
        <dbReference type="EMBL" id="RXI07361.1"/>
    </source>
</evidence>
<feature type="signal peptide" evidence="1">
    <location>
        <begin position="1"/>
        <end position="31"/>
    </location>
</feature>
<keyword evidence="1" id="KW-0732">Signal</keyword>
<accession>A0A498KJK4</accession>
<evidence type="ECO:0000313" key="3">
    <source>
        <dbReference type="Proteomes" id="UP000290289"/>
    </source>
</evidence>
<name>A0A498KJK4_MALDO</name>
<evidence type="ECO:0000256" key="1">
    <source>
        <dbReference type="SAM" id="SignalP"/>
    </source>
</evidence>
<proteinExistence type="predicted"/>
<dbReference type="Proteomes" id="UP000290289">
    <property type="component" value="Chromosome 2"/>
</dbReference>
<protein>
    <submittedName>
        <fullName evidence="2">Uncharacterized protein</fullName>
    </submittedName>
</protein>
<reference evidence="2 3" key="1">
    <citation type="submission" date="2018-10" db="EMBL/GenBank/DDBJ databases">
        <title>A high-quality apple genome assembly.</title>
        <authorList>
            <person name="Hu J."/>
        </authorList>
    </citation>
    <scope>NUCLEOTIDE SEQUENCE [LARGE SCALE GENOMIC DNA]</scope>
    <source>
        <strain evidence="3">cv. HFTH1</strain>
        <tissue evidence="2">Young leaf</tissue>
    </source>
</reference>
<keyword evidence="3" id="KW-1185">Reference proteome</keyword>
<sequence length="62" mass="7176">MASICLRNRFLCAFMFIFFEFLGLITSPAEAAIKKYQFDVSCELSNPSEEREQIVPCKTDYI</sequence>
<organism evidence="2 3">
    <name type="scientific">Malus domestica</name>
    <name type="common">Apple</name>
    <name type="synonym">Pyrus malus</name>
    <dbReference type="NCBI Taxonomy" id="3750"/>
    <lineage>
        <taxon>Eukaryota</taxon>
        <taxon>Viridiplantae</taxon>
        <taxon>Streptophyta</taxon>
        <taxon>Embryophyta</taxon>
        <taxon>Tracheophyta</taxon>
        <taxon>Spermatophyta</taxon>
        <taxon>Magnoliopsida</taxon>
        <taxon>eudicotyledons</taxon>
        <taxon>Gunneridae</taxon>
        <taxon>Pentapetalae</taxon>
        <taxon>rosids</taxon>
        <taxon>fabids</taxon>
        <taxon>Rosales</taxon>
        <taxon>Rosaceae</taxon>
        <taxon>Amygdaloideae</taxon>
        <taxon>Maleae</taxon>
        <taxon>Malus</taxon>
    </lineage>
</organism>
<comment type="caution">
    <text evidence="2">The sequence shown here is derived from an EMBL/GenBank/DDBJ whole genome shotgun (WGS) entry which is preliminary data.</text>
</comment>
<gene>
    <name evidence="2" type="ORF">DVH24_026497</name>
</gene>
<feature type="chain" id="PRO_5019786099" evidence="1">
    <location>
        <begin position="32"/>
        <end position="62"/>
    </location>
</feature>
<dbReference type="AlphaFoldDB" id="A0A498KJK4"/>
<dbReference type="EMBL" id="RDQH01000328">
    <property type="protein sequence ID" value="RXI07361.1"/>
    <property type="molecule type" value="Genomic_DNA"/>
</dbReference>